<protein>
    <submittedName>
        <fullName evidence="1">Uncharacterized protein</fullName>
    </submittedName>
</protein>
<dbReference type="Proteomes" id="UP001345963">
    <property type="component" value="Unassembled WGS sequence"/>
</dbReference>
<name>A0ABU7CI30_9TELE</name>
<reference evidence="1 2" key="1">
    <citation type="submission" date="2021-07" db="EMBL/GenBank/DDBJ databases">
        <authorList>
            <person name="Palmer J.M."/>
        </authorList>
    </citation>
    <scope>NUCLEOTIDE SEQUENCE [LARGE SCALE GENOMIC DNA]</scope>
    <source>
        <strain evidence="1 2">AT_MEX2019</strain>
        <tissue evidence="1">Muscle</tissue>
    </source>
</reference>
<evidence type="ECO:0000313" key="1">
    <source>
        <dbReference type="EMBL" id="MED6261204.1"/>
    </source>
</evidence>
<proteinExistence type="predicted"/>
<comment type="caution">
    <text evidence="1">The sequence shown here is derived from an EMBL/GenBank/DDBJ whole genome shotgun (WGS) entry which is preliminary data.</text>
</comment>
<organism evidence="1 2">
    <name type="scientific">Ataeniobius toweri</name>
    <dbReference type="NCBI Taxonomy" id="208326"/>
    <lineage>
        <taxon>Eukaryota</taxon>
        <taxon>Metazoa</taxon>
        <taxon>Chordata</taxon>
        <taxon>Craniata</taxon>
        <taxon>Vertebrata</taxon>
        <taxon>Euteleostomi</taxon>
        <taxon>Actinopterygii</taxon>
        <taxon>Neopterygii</taxon>
        <taxon>Teleostei</taxon>
        <taxon>Neoteleostei</taxon>
        <taxon>Acanthomorphata</taxon>
        <taxon>Ovalentaria</taxon>
        <taxon>Atherinomorphae</taxon>
        <taxon>Cyprinodontiformes</taxon>
        <taxon>Goodeidae</taxon>
        <taxon>Ataeniobius</taxon>
    </lineage>
</organism>
<keyword evidence="2" id="KW-1185">Reference proteome</keyword>
<dbReference type="EMBL" id="JAHUTI010089738">
    <property type="protein sequence ID" value="MED6261204.1"/>
    <property type="molecule type" value="Genomic_DNA"/>
</dbReference>
<accession>A0ABU7CI30</accession>
<evidence type="ECO:0000313" key="2">
    <source>
        <dbReference type="Proteomes" id="UP001345963"/>
    </source>
</evidence>
<sequence>MGVRGRVLYFDVREIPAVTPPSWGCPESRLMLCILGFRVLPVSFVCVVQWLFSIHGLAQHNNSSLHLIKMHSLYTTVKSGRHTFSFNGFLCFHDHLHCM</sequence>
<gene>
    <name evidence="1" type="ORF">ATANTOWER_002236</name>
</gene>